<dbReference type="RefSeq" id="XP_017986831.1">
    <property type="nucleotide sequence ID" value="XM_018131281.1"/>
</dbReference>
<dbReference type="InterPro" id="IPR002713">
    <property type="entry name" value="FF_domain"/>
</dbReference>
<feature type="compositionally biased region" description="Acidic residues" evidence="1">
    <location>
        <begin position="155"/>
        <end position="171"/>
    </location>
</feature>
<sequence length="332" mass="37920">MVWKRAKASDGRVYYYDTVTQTTSWERPVHISESDDDEGTNNGHNNEQKKVGLINQYSSSSEDEGELSGDGEADNEEGATADVSKEEEEDSMNDQKEKFFELLDRYSLDPYSSWGLQALTINSDPVFFVVEDDATREEYFEQWCAKKVAKGSPAEVEDINEEEVESSDGENNDSLTPTKFHYLAHIVSKATVDAQTVFSDIKSKHKALFKTLNINENLTKADQKAFVSKLLFYYKKLDLSQREGIFNKLLDSCGSSIKKNLEQNRAFEDFIDEELLPEDAYSVETQLFTMESCIGLHDTLSQLQDNERYYVLGIKDKTKALKSIIRKFQIKQ</sequence>
<dbReference type="SMART" id="SM00441">
    <property type="entry name" value="FF"/>
    <property type="match status" value="1"/>
</dbReference>
<protein>
    <submittedName>
        <fullName evidence="3">HCL316Wp</fullName>
    </submittedName>
</protein>
<dbReference type="PROSITE" id="PS50020">
    <property type="entry name" value="WW_DOMAIN_2"/>
    <property type="match status" value="1"/>
</dbReference>
<dbReference type="PROSITE" id="PS01159">
    <property type="entry name" value="WW_DOMAIN_1"/>
    <property type="match status" value="1"/>
</dbReference>
<dbReference type="Gene3D" id="1.10.10.440">
    <property type="entry name" value="FF domain"/>
    <property type="match status" value="1"/>
</dbReference>
<evidence type="ECO:0000259" key="2">
    <source>
        <dbReference type="PROSITE" id="PS50020"/>
    </source>
</evidence>
<evidence type="ECO:0000256" key="1">
    <source>
        <dbReference type="SAM" id="MobiDB-lite"/>
    </source>
</evidence>
<dbReference type="InterPro" id="IPR001202">
    <property type="entry name" value="WW_dom"/>
</dbReference>
<keyword evidence="4" id="KW-1185">Reference proteome</keyword>
<organism evidence="3 4">
    <name type="scientific">Eremothecium sinecaudum</name>
    <dbReference type="NCBI Taxonomy" id="45286"/>
    <lineage>
        <taxon>Eukaryota</taxon>
        <taxon>Fungi</taxon>
        <taxon>Dikarya</taxon>
        <taxon>Ascomycota</taxon>
        <taxon>Saccharomycotina</taxon>
        <taxon>Saccharomycetes</taxon>
        <taxon>Saccharomycetales</taxon>
        <taxon>Saccharomycetaceae</taxon>
        <taxon>Eremothecium</taxon>
    </lineage>
</organism>
<evidence type="ECO:0000313" key="3">
    <source>
        <dbReference type="EMBL" id="AMD19835.1"/>
    </source>
</evidence>
<reference evidence="3 4" key="1">
    <citation type="submission" date="2016-01" db="EMBL/GenBank/DDBJ databases">
        <title>Genome sequence of the yeast Holleya sinecauda.</title>
        <authorList>
            <person name="Dietrich F.S."/>
        </authorList>
    </citation>
    <scope>NUCLEOTIDE SEQUENCE [LARGE SCALE GENOMIC DNA]</scope>
    <source>
        <strain evidence="3 4">ATCC 58844</strain>
    </source>
</reference>
<dbReference type="EMBL" id="CP014243">
    <property type="protein sequence ID" value="AMD19835.1"/>
    <property type="molecule type" value="Genomic_DNA"/>
</dbReference>
<dbReference type="SUPFAM" id="SSF51045">
    <property type="entry name" value="WW domain"/>
    <property type="match status" value="1"/>
</dbReference>
<dbReference type="AlphaFoldDB" id="A0A109UYG3"/>
<proteinExistence type="predicted"/>
<feature type="region of interest" description="Disordered" evidence="1">
    <location>
        <begin position="154"/>
        <end position="173"/>
    </location>
</feature>
<dbReference type="InterPro" id="IPR036517">
    <property type="entry name" value="FF_domain_sf"/>
</dbReference>
<name>A0A109UYG3_9SACH</name>
<feature type="compositionally biased region" description="Acidic residues" evidence="1">
    <location>
        <begin position="61"/>
        <end position="92"/>
    </location>
</feature>
<evidence type="ECO:0000313" key="4">
    <source>
        <dbReference type="Proteomes" id="UP000243052"/>
    </source>
</evidence>
<gene>
    <name evidence="3" type="ORF">AW171_hschr31688</name>
</gene>
<dbReference type="Pfam" id="PF01846">
    <property type="entry name" value="FF"/>
    <property type="match status" value="1"/>
</dbReference>
<dbReference type="Pfam" id="PF00397">
    <property type="entry name" value="WW"/>
    <property type="match status" value="1"/>
</dbReference>
<accession>A0A109UYG3</accession>
<dbReference type="STRING" id="45286.A0A109UYG3"/>
<feature type="region of interest" description="Disordered" evidence="1">
    <location>
        <begin position="24"/>
        <end position="95"/>
    </location>
</feature>
<dbReference type="OrthoDB" id="410044at2759"/>
<dbReference type="Gene3D" id="2.20.70.10">
    <property type="match status" value="1"/>
</dbReference>
<dbReference type="InterPro" id="IPR036020">
    <property type="entry name" value="WW_dom_sf"/>
</dbReference>
<dbReference type="GeneID" id="28723052"/>
<dbReference type="SMART" id="SM00456">
    <property type="entry name" value="WW"/>
    <property type="match status" value="1"/>
</dbReference>
<feature type="domain" description="WW" evidence="2">
    <location>
        <begin position="1"/>
        <end position="30"/>
    </location>
</feature>
<dbReference type="SUPFAM" id="SSF81698">
    <property type="entry name" value="FF domain"/>
    <property type="match status" value="1"/>
</dbReference>
<dbReference type="Proteomes" id="UP000243052">
    <property type="component" value="Chromosome iii"/>
</dbReference>
<dbReference type="CDD" id="cd00201">
    <property type="entry name" value="WW"/>
    <property type="match status" value="1"/>
</dbReference>